<accession>A0A2H0BXX1</accession>
<protein>
    <submittedName>
        <fullName evidence="2">Uncharacterized protein</fullName>
    </submittedName>
</protein>
<sequence length="599" mass="66794">KSGEGIQPPLNNPFKNLNRRQFVKLSFLTTAAATAAALGAKTTPIEAAPAPEAEKKAITPVAFQIGDLSSALNHQPISTIPPAFGLALIRRKFPYDDGYSSSPPVTKRYRAQTFEEWQRERDEREEREEATRLRKLTRRKFLLFLVPPLVTGAGVISKWYLDRKGIKLPSVSKPKLPGFLQKNPPKTELVPGPTSTPSPSDTVPKTTTPDQGFPLTPTTRLQPPPTAEFRITPQPKPTIDIQEMPPPVKDNFAVPTPEAPKAPREEIFPSGDNRSRIEDQFNGKWRYGSTWGELTPVGVYAESEEFARLGYSTGIPPDLEALSPLERMRLFAYSWERISATQFNHRAPDSFTPLGKISASFKEENYSKETLAYLSIILQLVGQEPNYQNLLYACDLLNFQYLTINFDRDYLLRQGEYEAINNDINQNKKGVHMGLVSDALLKLLNWQDDLTLAYLMNKGKGTVDGRAVEYDLVKYLRDHSPTPVDLPKDPQAGSFASLVNQRKAEALHVISQGKTASPTTPVKTETTYPTPTPASRLTDQLSPTTIPTRALTPSTETTISLINKAPFDRWVEVFDIAPQVAKILHQREGGNVEVIDGLY</sequence>
<evidence type="ECO:0000256" key="1">
    <source>
        <dbReference type="SAM" id="MobiDB-lite"/>
    </source>
</evidence>
<evidence type="ECO:0000313" key="3">
    <source>
        <dbReference type="Proteomes" id="UP000231021"/>
    </source>
</evidence>
<name>A0A2H0BXX1_9BACT</name>
<proteinExistence type="predicted"/>
<comment type="caution">
    <text evidence="2">The sequence shown here is derived from an EMBL/GenBank/DDBJ whole genome shotgun (WGS) entry which is preliminary data.</text>
</comment>
<feature type="compositionally biased region" description="Basic and acidic residues" evidence="1">
    <location>
        <begin position="261"/>
        <end position="274"/>
    </location>
</feature>
<feature type="compositionally biased region" description="Low complexity" evidence="1">
    <location>
        <begin position="515"/>
        <end position="529"/>
    </location>
</feature>
<dbReference type="EMBL" id="PCTB01000080">
    <property type="protein sequence ID" value="PIP62454.1"/>
    <property type="molecule type" value="Genomic_DNA"/>
</dbReference>
<dbReference type="PROSITE" id="PS51318">
    <property type="entry name" value="TAT"/>
    <property type="match status" value="1"/>
</dbReference>
<dbReference type="Proteomes" id="UP000231021">
    <property type="component" value="Unassembled WGS sequence"/>
</dbReference>
<dbReference type="InterPro" id="IPR006311">
    <property type="entry name" value="TAT_signal"/>
</dbReference>
<evidence type="ECO:0000313" key="2">
    <source>
        <dbReference type="EMBL" id="PIP62454.1"/>
    </source>
</evidence>
<feature type="compositionally biased region" description="Low complexity" evidence="1">
    <location>
        <begin position="191"/>
        <end position="221"/>
    </location>
</feature>
<feature type="region of interest" description="Disordered" evidence="1">
    <location>
        <begin position="172"/>
        <end position="274"/>
    </location>
</feature>
<gene>
    <name evidence="2" type="ORF">COW98_03940</name>
</gene>
<dbReference type="AlphaFoldDB" id="A0A2H0BXX1"/>
<organism evidence="2 3">
    <name type="scientific">Candidatus Roizmanbacteria bacterium CG22_combo_CG10-13_8_21_14_all_35_9</name>
    <dbReference type="NCBI Taxonomy" id="1974861"/>
    <lineage>
        <taxon>Bacteria</taxon>
        <taxon>Candidatus Roizmaniibacteriota</taxon>
    </lineage>
</organism>
<feature type="non-terminal residue" evidence="2">
    <location>
        <position position="1"/>
    </location>
</feature>
<feature type="region of interest" description="Disordered" evidence="1">
    <location>
        <begin position="513"/>
        <end position="540"/>
    </location>
</feature>
<reference evidence="2 3" key="1">
    <citation type="submission" date="2017-09" db="EMBL/GenBank/DDBJ databases">
        <title>Depth-based differentiation of microbial function through sediment-hosted aquifers and enrichment of novel symbionts in the deep terrestrial subsurface.</title>
        <authorList>
            <person name="Probst A.J."/>
            <person name="Ladd B."/>
            <person name="Jarett J.K."/>
            <person name="Geller-Mcgrath D.E."/>
            <person name="Sieber C.M."/>
            <person name="Emerson J.B."/>
            <person name="Anantharaman K."/>
            <person name="Thomas B.C."/>
            <person name="Malmstrom R."/>
            <person name="Stieglmeier M."/>
            <person name="Klingl A."/>
            <person name="Woyke T."/>
            <person name="Ryan C.M."/>
            <person name="Banfield J.F."/>
        </authorList>
    </citation>
    <scope>NUCLEOTIDE SEQUENCE [LARGE SCALE GENOMIC DNA]</scope>
    <source>
        <strain evidence="2">CG22_combo_CG10-13_8_21_14_all_35_9</strain>
    </source>
</reference>